<reference evidence="6 7" key="1">
    <citation type="submission" date="2021-03" db="EMBL/GenBank/DDBJ databases">
        <title>Paenibacillus artemisicola MWE-103 whole genome sequence.</title>
        <authorList>
            <person name="Ham Y.J."/>
        </authorList>
    </citation>
    <scope>NUCLEOTIDE SEQUENCE [LARGE SCALE GENOMIC DNA]</scope>
    <source>
        <strain evidence="6 7">MWE-103</strain>
    </source>
</reference>
<organism evidence="6 7">
    <name type="scientific">Paenibacillus artemisiicola</name>
    <dbReference type="NCBI Taxonomy" id="1172618"/>
    <lineage>
        <taxon>Bacteria</taxon>
        <taxon>Bacillati</taxon>
        <taxon>Bacillota</taxon>
        <taxon>Bacilli</taxon>
        <taxon>Bacillales</taxon>
        <taxon>Paenibacillaceae</taxon>
        <taxon>Paenibacillus</taxon>
    </lineage>
</organism>
<dbReference type="Gene3D" id="1.10.260.40">
    <property type="entry name" value="lambda repressor-like DNA-binding domains"/>
    <property type="match status" value="1"/>
</dbReference>
<evidence type="ECO:0000313" key="7">
    <source>
        <dbReference type="Proteomes" id="UP000670947"/>
    </source>
</evidence>
<dbReference type="InterPro" id="IPR010982">
    <property type="entry name" value="Lambda_DNA-bd_dom_sf"/>
</dbReference>
<proteinExistence type="predicted"/>
<dbReference type="InterPro" id="IPR046335">
    <property type="entry name" value="LacI/GalR-like_sensor"/>
</dbReference>
<dbReference type="Gene3D" id="3.40.50.2300">
    <property type="match status" value="2"/>
</dbReference>
<evidence type="ECO:0000256" key="1">
    <source>
        <dbReference type="ARBA" id="ARBA00023015"/>
    </source>
</evidence>
<feature type="region of interest" description="Disordered" evidence="4">
    <location>
        <begin position="320"/>
        <end position="342"/>
    </location>
</feature>
<dbReference type="SUPFAM" id="SSF53822">
    <property type="entry name" value="Periplasmic binding protein-like I"/>
    <property type="match status" value="1"/>
</dbReference>
<sequence length="342" mass="36525">MKVSIFDVAKKAGLSVVTVSRVLNGAESVREANRQKVLAAMKALDYRPNAAARSLARGKTGVVGLILPTLQDSFFDAIAGEMNRILADSGYFLAVSVYASPGPGDIHYLLQEDRVDGIALLSPLAESPYIDEMNRRSIPFVLIDNQLAEHDAFAVNVDNFAGGYAATKHLIALGHTAIAHLSGSEPYRSTRERRSGFLQALREAGLEPFELAAGDYSAAFGYEQASRWAAAGKLPGAVFAGDDHIAAGVINALQRAGLRVPEDVSVVGFDDQRIATMLRPCLTTVRQPTERMAAEAVSLLLKRIDGAPKRTGGGRLAAELLRRETTAPAAANSTLPDKEQSP</sequence>
<protein>
    <submittedName>
        <fullName evidence="6">LacI family DNA-binding transcriptional regulator</fullName>
    </submittedName>
</protein>
<dbReference type="CDD" id="cd01392">
    <property type="entry name" value="HTH_LacI"/>
    <property type="match status" value="1"/>
</dbReference>
<keyword evidence="3" id="KW-0804">Transcription</keyword>
<dbReference type="InterPro" id="IPR028082">
    <property type="entry name" value="Peripla_BP_I"/>
</dbReference>
<dbReference type="SMART" id="SM00354">
    <property type="entry name" value="HTH_LACI"/>
    <property type="match status" value="1"/>
</dbReference>
<dbReference type="CDD" id="cd06267">
    <property type="entry name" value="PBP1_LacI_sugar_binding-like"/>
    <property type="match status" value="1"/>
</dbReference>
<dbReference type="Pfam" id="PF13377">
    <property type="entry name" value="Peripla_BP_3"/>
    <property type="match status" value="1"/>
</dbReference>
<keyword evidence="7" id="KW-1185">Reference proteome</keyword>
<keyword evidence="1" id="KW-0805">Transcription regulation</keyword>
<feature type="domain" description="HTH lacI-type" evidence="5">
    <location>
        <begin position="3"/>
        <end position="57"/>
    </location>
</feature>
<dbReference type="GO" id="GO:0003677">
    <property type="term" value="F:DNA binding"/>
    <property type="evidence" value="ECO:0007669"/>
    <property type="project" value="UniProtKB-KW"/>
</dbReference>
<dbReference type="PANTHER" id="PTHR30146:SF153">
    <property type="entry name" value="LACTOSE OPERON REPRESSOR"/>
    <property type="match status" value="1"/>
</dbReference>
<accession>A0ABS3WBI8</accession>
<name>A0ABS3WBI8_9BACL</name>
<evidence type="ECO:0000256" key="3">
    <source>
        <dbReference type="ARBA" id="ARBA00023163"/>
    </source>
</evidence>
<dbReference type="PANTHER" id="PTHR30146">
    <property type="entry name" value="LACI-RELATED TRANSCRIPTIONAL REPRESSOR"/>
    <property type="match status" value="1"/>
</dbReference>
<dbReference type="RefSeq" id="WP_208848510.1">
    <property type="nucleotide sequence ID" value="NZ_JAGGDJ010000011.1"/>
</dbReference>
<evidence type="ECO:0000313" key="6">
    <source>
        <dbReference type="EMBL" id="MBO7745680.1"/>
    </source>
</evidence>
<dbReference type="EMBL" id="JAGGDJ010000011">
    <property type="protein sequence ID" value="MBO7745680.1"/>
    <property type="molecule type" value="Genomic_DNA"/>
</dbReference>
<gene>
    <name evidence="6" type="ORF">I8J29_15825</name>
</gene>
<dbReference type="PROSITE" id="PS50932">
    <property type="entry name" value="HTH_LACI_2"/>
    <property type="match status" value="1"/>
</dbReference>
<dbReference type="Pfam" id="PF00356">
    <property type="entry name" value="LacI"/>
    <property type="match status" value="1"/>
</dbReference>
<evidence type="ECO:0000259" key="5">
    <source>
        <dbReference type="PROSITE" id="PS50932"/>
    </source>
</evidence>
<dbReference type="Proteomes" id="UP000670947">
    <property type="component" value="Unassembled WGS sequence"/>
</dbReference>
<dbReference type="SUPFAM" id="SSF47413">
    <property type="entry name" value="lambda repressor-like DNA-binding domains"/>
    <property type="match status" value="1"/>
</dbReference>
<evidence type="ECO:0000256" key="4">
    <source>
        <dbReference type="SAM" id="MobiDB-lite"/>
    </source>
</evidence>
<keyword evidence="2 6" id="KW-0238">DNA-binding</keyword>
<comment type="caution">
    <text evidence="6">The sequence shown here is derived from an EMBL/GenBank/DDBJ whole genome shotgun (WGS) entry which is preliminary data.</text>
</comment>
<evidence type="ECO:0000256" key="2">
    <source>
        <dbReference type="ARBA" id="ARBA00023125"/>
    </source>
</evidence>
<dbReference type="InterPro" id="IPR000843">
    <property type="entry name" value="HTH_LacI"/>
</dbReference>